<feature type="domain" description="Aminotransferase class I/classII large" evidence="11">
    <location>
        <begin position="42"/>
        <end position="383"/>
    </location>
</feature>
<keyword evidence="13" id="KW-1185">Reference proteome</keyword>
<dbReference type="SUPFAM" id="SSF53383">
    <property type="entry name" value="PLP-dependent transferases"/>
    <property type="match status" value="1"/>
</dbReference>
<comment type="subunit">
    <text evidence="5 10">Homodimer.</text>
</comment>
<dbReference type="EC" id="2.3.1.47" evidence="10"/>
<dbReference type="NCBIfam" id="TIGR00858">
    <property type="entry name" value="bioF"/>
    <property type="match status" value="1"/>
</dbReference>
<comment type="function">
    <text evidence="2 10">Catalyzes the decarboxylative condensation of pimeloyl-[acyl-carrier protein] and L-alanine to produce 8-amino-7-oxononanoate (AON), [acyl-carrier protein], and carbon dioxide.</text>
</comment>
<protein>
    <recommendedName>
        <fullName evidence="10">8-amino-7-ketopelargonate synthase</fullName>
        <ecNumber evidence="10">2.3.1.47</ecNumber>
    </recommendedName>
</protein>
<keyword evidence="6 10" id="KW-0808">Transferase</keyword>
<dbReference type="Pfam" id="PF00155">
    <property type="entry name" value="Aminotran_1_2"/>
    <property type="match status" value="1"/>
</dbReference>
<organism evidence="12 13">
    <name type="scientific">Nodularia spumigena UHCC 0060</name>
    <dbReference type="NCBI Taxonomy" id="3110300"/>
    <lineage>
        <taxon>Bacteria</taxon>
        <taxon>Bacillati</taxon>
        <taxon>Cyanobacteriota</taxon>
        <taxon>Cyanophyceae</taxon>
        <taxon>Nostocales</taxon>
        <taxon>Nodulariaceae</taxon>
        <taxon>Nodularia</taxon>
    </lineage>
</organism>
<dbReference type="GO" id="GO:0008710">
    <property type="term" value="F:8-amino-7-oxononanoate synthase activity"/>
    <property type="evidence" value="ECO:0007669"/>
    <property type="project" value="UniProtKB-EC"/>
</dbReference>
<name>A0ABU5UR59_NODSP</name>
<dbReference type="InterPro" id="IPR015422">
    <property type="entry name" value="PyrdxlP-dep_Trfase_small"/>
</dbReference>
<evidence type="ECO:0000256" key="1">
    <source>
        <dbReference type="ARBA" id="ARBA00001933"/>
    </source>
</evidence>
<dbReference type="EMBL" id="JAYGHK010000027">
    <property type="protein sequence ID" value="MEA5608472.1"/>
    <property type="molecule type" value="Genomic_DNA"/>
</dbReference>
<keyword evidence="7" id="KW-0093">Biotin biosynthesis</keyword>
<dbReference type="Proteomes" id="UP001303285">
    <property type="component" value="Unassembled WGS sequence"/>
</dbReference>
<sequence length="393" mass="43076">MPQDPYSWIEASLATIHKANWYRCVQTIDGRPGATVLLSGEEVINFASNDYLGLAGDERLIKAAIYATEKMGTGSTGSRLISGHRELHRELEQAIASWKQTEDAIVFSSGYLANLGAIAALVGKRDLILSDQYNHSSLKNGAVLSGAEILEYPHCDMETLKTQLSQQRQNYRRCLIITDSVFSMDGDLCPLPELLDIAEDFSCMLLIDEAHSTAVLGKTGAGCVEHFHSTGRILIQIGTLSKALGSLGGYVAGSANLIDYLRNRAPSWIYTTALSPADTAAALAAIKIVQQEPQRLMQLWRNVDYLKQLIKEQLPHLKLLPTESPILCLQLPTAADALRVGKQLRNHGIFAPAIRPPTVPTSRIRISVMATHEAAHIEKLVSVLSKILYRTPI</sequence>
<comment type="similarity">
    <text evidence="4 10">Belongs to the class-II pyridoxal-phosphate-dependent aminotransferase family. BioF subfamily.</text>
</comment>
<evidence type="ECO:0000313" key="13">
    <source>
        <dbReference type="Proteomes" id="UP001303285"/>
    </source>
</evidence>
<dbReference type="RefSeq" id="WP_323244400.1">
    <property type="nucleotide sequence ID" value="NZ_JAYGHK010000027.1"/>
</dbReference>
<dbReference type="PROSITE" id="PS00599">
    <property type="entry name" value="AA_TRANSFER_CLASS_2"/>
    <property type="match status" value="1"/>
</dbReference>
<evidence type="ECO:0000256" key="3">
    <source>
        <dbReference type="ARBA" id="ARBA00004746"/>
    </source>
</evidence>
<dbReference type="InterPro" id="IPR050087">
    <property type="entry name" value="AON_synthase_class-II"/>
</dbReference>
<dbReference type="InterPro" id="IPR004839">
    <property type="entry name" value="Aminotransferase_I/II_large"/>
</dbReference>
<dbReference type="PANTHER" id="PTHR13693">
    <property type="entry name" value="CLASS II AMINOTRANSFERASE/8-AMINO-7-OXONONANOATE SYNTHASE"/>
    <property type="match status" value="1"/>
</dbReference>
<comment type="caution">
    <text evidence="12">The sequence shown here is derived from an EMBL/GenBank/DDBJ whole genome shotgun (WGS) entry which is preliminary data.</text>
</comment>
<evidence type="ECO:0000256" key="2">
    <source>
        <dbReference type="ARBA" id="ARBA00002513"/>
    </source>
</evidence>
<keyword evidence="8 10" id="KW-0663">Pyridoxal phosphate</keyword>
<evidence type="ECO:0000256" key="4">
    <source>
        <dbReference type="ARBA" id="ARBA00010008"/>
    </source>
</evidence>
<dbReference type="Gene3D" id="3.90.1150.10">
    <property type="entry name" value="Aspartate Aminotransferase, domain 1"/>
    <property type="match status" value="1"/>
</dbReference>
<proteinExistence type="inferred from homology"/>
<dbReference type="InterPro" id="IPR015424">
    <property type="entry name" value="PyrdxlP-dep_Trfase"/>
</dbReference>
<evidence type="ECO:0000256" key="7">
    <source>
        <dbReference type="ARBA" id="ARBA00022756"/>
    </source>
</evidence>
<evidence type="ECO:0000313" key="12">
    <source>
        <dbReference type="EMBL" id="MEA5608472.1"/>
    </source>
</evidence>
<dbReference type="PANTHER" id="PTHR13693:SF100">
    <property type="entry name" value="8-AMINO-7-OXONONANOATE SYNTHASE"/>
    <property type="match status" value="1"/>
</dbReference>
<dbReference type="CDD" id="cd06454">
    <property type="entry name" value="KBL_like"/>
    <property type="match status" value="1"/>
</dbReference>
<evidence type="ECO:0000256" key="6">
    <source>
        <dbReference type="ARBA" id="ARBA00022679"/>
    </source>
</evidence>
<reference evidence="12 13" key="1">
    <citation type="submission" date="2023-12" db="EMBL/GenBank/DDBJ databases">
        <title>Baltic Sea Cyanobacteria.</title>
        <authorList>
            <person name="Delbaje E."/>
            <person name="Fewer D.P."/>
            <person name="Shishido T.K."/>
        </authorList>
    </citation>
    <scope>NUCLEOTIDE SEQUENCE [LARGE SCALE GENOMIC DNA]</scope>
    <source>
        <strain evidence="12 13">UHCC 0060</strain>
    </source>
</reference>
<accession>A0ABU5UR59</accession>
<dbReference type="InterPro" id="IPR015421">
    <property type="entry name" value="PyrdxlP-dep_Trfase_major"/>
</dbReference>
<evidence type="ECO:0000256" key="5">
    <source>
        <dbReference type="ARBA" id="ARBA00011738"/>
    </source>
</evidence>
<comment type="pathway">
    <text evidence="3 10">Cofactor biosynthesis; biotin biosynthesis.</text>
</comment>
<comment type="catalytic activity">
    <reaction evidence="9 10">
        <text>6-carboxyhexanoyl-[ACP] + L-alanine + H(+) = (8S)-8-amino-7-oxononanoate + holo-[ACP] + CO2</text>
        <dbReference type="Rhea" id="RHEA:42288"/>
        <dbReference type="Rhea" id="RHEA-COMP:9685"/>
        <dbReference type="Rhea" id="RHEA-COMP:9955"/>
        <dbReference type="ChEBI" id="CHEBI:15378"/>
        <dbReference type="ChEBI" id="CHEBI:16526"/>
        <dbReference type="ChEBI" id="CHEBI:57972"/>
        <dbReference type="ChEBI" id="CHEBI:64479"/>
        <dbReference type="ChEBI" id="CHEBI:78846"/>
        <dbReference type="ChEBI" id="CHEBI:149468"/>
        <dbReference type="EC" id="2.3.1.47"/>
    </reaction>
</comment>
<dbReference type="Gene3D" id="3.40.640.10">
    <property type="entry name" value="Type I PLP-dependent aspartate aminotransferase-like (Major domain)"/>
    <property type="match status" value="1"/>
</dbReference>
<dbReference type="InterPro" id="IPR004723">
    <property type="entry name" value="AONS_Archaea/Proteobacteria"/>
</dbReference>
<evidence type="ECO:0000256" key="9">
    <source>
        <dbReference type="ARBA" id="ARBA00047715"/>
    </source>
</evidence>
<evidence type="ECO:0000256" key="8">
    <source>
        <dbReference type="ARBA" id="ARBA00022898"/>
    </source>
</evidence>
<evidence type="ECO:0000259" key="11">
    <source>
        <dbReference type="Pfam" id="PF00155"/>
    </source>
</evidence>
<gene>
    <name evidence="12" type="primary">bioF</name>
    <name evidence="12" type="ORF">VB695_10360</name>
</gene>
<keyword evidence="12" id="KW-0012">Acyltransferase</keyword>
<evidence type="ECO:0000256" key="10">
    <source>
        <dbReference type="RuleBase" id="RU003693"/>
    </source>
</evidence>
<comment type="cofactor">
    <cofactor evidence="1 10">
        <name>pyridoxal 5'-phosphate</name>
        <dbReference type="ChEBI" id="CHEBI:597326"/>
    </cofactor>
</comment>
<dbReference type="InterPro" id="IPR001917">
    <property type="entry name" value="Aminotrans_II_pyridoxalP_BS"/>
</dbReference>